<dbReference type="GO" id="GO:0006355">
    <property type="term" value="P:regulation of DNA-templated transcription"/>
    <property type="evidence" value="ECO:0007669"/>
    <property type="project" value="InterPro"/>
</dbReference>
<dbReference type="GeneID" id="42365463"/>
<dbReference type="Gene3D" id="1.10.1220.10">
    <property type="entry name" value="Met repressor-like"/>
    <property type="match status" value="1"/>
</dbReference>
<dbReference type="InterPro" id="IPR013321">
    <property type="entry name" value="Arc_rbn_hlx_hlx"/>
</dbReference>
<protein>
    <submittedName>
        <fullName evidence="3">CopG family transcriptional regulator</fullName>
    </submittedName>
</protein>
<proteinExistence type="predicted"/>
<evidence type="ECO:0000313" key="4">
    <source>
        <dbReference type="Proteomes" id="UP000377803"/>
    </source>
</evidence>
<accession>A0A5Q0UH32</accession>
<dbReference type="RefSeq" id="WP_153550685.1">
    <property type="nucleotide sequence ID" value="NZ_CP040089.1"/>
</dbReference>
<dbReference type="Pfam" id="PF01402">
    <property type="entry name" value="RHH_1"/>
    <property type="match status" value="1"/>
</dbReference>
<dbReference type="OrthoDB" id="56938at2157"/>
<dbReference type="Proteomes" id="UP000377803">
    <property type="component" value="Chromosome"/>
</dbReference>
<sequence length="80" mass="9273">MPTISVNVPEKMREKIDELAEENMYSNTSEYIRAALRKQINEDTGLTPEEEEIVIERLRQDEEGESNYLSIEEAKDQLGL</sequence>
<evidence type="ECO:0000259" key="2">
    <source>
        <dbReference type="Pfam" id="PF01402"/>
    </source>
</evidence>
<dbReference type="EMBL" id="CP040089">
    <property type="protein sequence ID" value="QGA80938.1"/>
    <property type="molecule type" value="Genomic_DNA"/>
</dbReference>
<dbReference type="InterPro" id="IPR002145">
    <property type="entry name" value="CopG"/>
</dbReference>
<gene>
    <name evidence="3" type="ORF">LC1Nh_1066</name>
</gene>
<feature type="domain" description="Ribbon-helix-helix protein CopG" evidence="2">
    <location>
        <begin position="4"/>
        <end position="41"/>
    </location>
</feature>
<feature type="region of interest" description="Disordered" evidence="1">
    <location>
        <begin position="58"/>
        <end position="80"/>
    </location>
</feature>
<organism evidence="3 4">
    <name type="scientific">Candidatus Nanohalobium constans</name>
    <dbReference type="NCBI Taxonomy" id="2565781"/>
    <lineage>
        <taxon>Archaea</taxon>
        <taxon>Candidatus Nanohalarchaeota</taxon>
        <taxon>Candidatus Nanohalobia</taxon>
        <taxon>Candidatus Nanohalobiales</taxon>
        <taxon>Candidatus Nanohalobiaceae</taxon>
        <taxon>Candidatus Nanohalobium</taxon>
    </lineage>
</organism>
<dbReference type="InterPro" id="IPR010985">
    <property type="entry name" value="Ribbon_hlx_hlx"/>
</dbReference>
<dbReference type="SUPFAM" id="SSF47598">
    <property type="entry name" value="Ribbon-helix-helix"/>
    <property type="match status" value="1"/>
</dbReference>
<keyword evidence="4" id="KW-1185">Reference proteome</keyword>
<dbReference type="KEGG" id="ncon:LC1Nh_1066"/>
<dbReference type="CDD" id="cd22231">
    <property type="entry name" value="RHH_NikR_HicB-like"/>
    <property type="match status" value="1"/>
</dbReference>
<evidence type="ECO:0000256" key="1">
    <source>
        <dbReference type="SAM" id="MobiDB-lite"/>
    </source>
</evidence>
<reference evidence="4" key="1">
    <citation type="submission" date="2019-05" db="EMBL/GenBank/DDBJ databases">
        <title>Candidatus Nanohalobium constans, a novel model system to study the DPANN nano-sized archaea: genomic and physiological characterization of a nanoarchaeon co-cultured with its chitinotrophic host.</title>
        <authorList>
            <person name="La Cono V."/>
            <person name="Arcadi E."/>
            <person name="Crisafi F."/>
            <person name="Denaro R."/>
            <person name="La Spada G."/>
            <person name="Messina E."/>
            <person name="Smedile F."/>
            <person name="Toshchakov S.V."/>
            <person name="Shevchenko M.A."/>
            <person name="Golyshin P.N."/>
            <person name="Golyshina O.V."/>
            <person name="Ferrer M."/>
            <person name="Rohde M."/>
            <person name="Mushegian A."/>
            <person name="Sorokin D.Y."/>
            <person name="Giuliano L."/>
            <person name="Yakimov M.M."/>
        </authorList>
    </citation>
    <scope>NUCLEOTIDE SEQUENCE [LARGE SCALE GENOMIC DNA]</scope>
    <source>
        <strain evidence="4">LC1Nh</strain>
    </source>
</reference>
<name>A0A5Q0UH32_9ARCH</name>
<evidence type="ECO:0000313" key="3">
    <source>
        <dbReference type="EMBL" id="QGA80938.1"/>
    </source>
</evidence>
<dbReference type="AlphaFoldDB" id="A0A5Q0UH32"/>